<dbReference type="RefSeq" id="WP_176554872.1">
    <property type="nucleotide sequence ID" value="NZ_JACOOH010000008.1"/>
</dbReference>
<keyword evidence="2" id="KW-1185">Reference proteome</keyword>
<protein>
    <recommendedName>
        <fullName evidence="3">6-bladed beta-propeller</fullName>
    </recommendedName>
</protein>
<reference evidence="1 2" key="1">
    <citation type="submission" date="2020-08" db="EMBL/GenBank/DDBJ databases">
        <title>Genome public.</title>
        <authorList>
            <person name="Liu C."/>
            <person name="Sun Q."/>
        </authorList>
    </citation>
    <scope>NUCLEOTIDE SEQUENCE [LARGE SCALE GENOMIC DNA]</scope>
    <source>
        <strain evidence="1 2">NSJ-56</strain>
    </source>
</reference>
<evidence type="ECO:0000313" key="1">
    <source>
        <dbReference type="EMBL" id="MBC5622931.1"/>
    </source>
</evidence>
<proteinExistence type="predicted"/>
<dbReference type="EMBL" id="JACOOH010000008">
    <property type="protein sequence ID" value="MBC5622931.1"/>
    <property type="molecule type" value="Genomic_DNA"/>
</dbReference>
<dbReference type="Pfam" id="PF15869">
    <property type="entry name" value="TolB_like"/>
    <property type="match status" value="1"/>
</dbReference>
<sequence>MKKALFILLAVAFAYSCSDEVRTVPKEQNPLFSMSRAVSLDRLDTKINLQKLGIINPTKVIKKDSILIVLDREGLNKISIYKQDGTLLGNYLPTGLGGNQGLYILTMHLDEKGILSAYDFGNNRMVEFDMNQLGQAGFGPTFTPVPTDKKHLCAAKWGSTIVATGMFDQRYALLENGQENFFLPYPNYRNADNSQKSILFASNIIKIKPDGTKFVCANMQSGIIDLCSLIPCNTITRITEQNLYSPKATVKSTRRKPVAYSTDNLFGFVDIEVSDEYIFALYSGRSYNKYKEKIGYGERIVVFDWEGNHVHTYLLGNPFTSISFCKEENAIYGLTNHPNSVLIKYALD</sequence>
<gene>
    <name evidence="1" type="ORF">H8S64_17705</name>
</gene>
<dbReference type="SUPFAM" id="SSF101898">
    <property type="entry name" value="NHL repeat"/>
    <property type="match status" value="1"/>
</dbReference>
<name>A0ABR7D4S9_9BACT</name>
<evidence type="ECO:0000313" key="2">
    <source>
        <dbReference type="Proteomes" id="UP000646484"/>
    </source>
</evidence>
<dbReference type="Proteomes" id="UP000646484">
    <property type="component" value="Unassembled WGS sequence"/>
</dbReference>
<evidence type="ECO:0008006" key="3">
    <source>
        <dbReference type="Google" id="ProtNLM"/>
    </source>
</evidence>
<organism evidence="1 2">
    <name type="scientific">Butyricimonas hominis</name>
    <dbReference type="NCBI Taxonomy" id="2763032"/>
    <lineage>
        <taxon>Bacteria</taxon>
        <taxon>Pseudomonadati</taxon>
        <taxon>Bacteroidota</taxon>
        <taxon>Bacteroidia</taxon>
        <taxon>Bacteroidales</taxon>
        <taxon>Odoribacteraceae</taxon>
        <taxon>Butyricimonas</taxon>
    </lineage>
</organism>
<dbReference type="PROSITE" id="PS51257">
    <property type="entry name" value="PROKAR_LIPOPROTEIN"/>
    <property type="match status" value="1"/>
</dbReference>
<accession>A0ABR7D4S9</accession>
<comment type="caution">
    <text evidence="1">The sequence shown here is derived from an EMBL/GenBank/DDBJ whole genome shotgun (WGS) entry which is preliminary data.</text>
</comment>